<keyword evidence="4" id="KW-1185">Reference proteome</keyword>
<dbReference type="Pfam" id="PF05816">
    <property type="entry name" value="TelA"/>
    <property type="match status" value="1"/>
</dbReference>
<evidence type="ECO:0000313" key="4">
    <source>
        <dbReference type="Proteomes" id="UP001149400"/>
    </source>
</evidence>
<dbReference type="RefSeq" id="WP_274163221.1">
    <property type="nucleotide sequence ID" value="NZ_JAJUBC010000003.1"/>
</dbReference>
<dbReference type="PIRSF" id="PIRSF026508">
    <property type="entry name" value="TelA"/>
    <property type="match status" value="1"/>
</dbReference>
<comment type="similarity">
    <text evidence="1 2">Belongs to the TelA family.</text>
</comment>
<dbReference type="InterPro" id="IPR008863">
    <property type="entry name" value="Toxic_anion-R_TelA"/>
</dbReference>
<accession>A0ABT5QXP7</accession>
<gene>
    <name evidence="3" type="ORF">LRP50_04125</name>
</gene>
<sequence length="408" mass="45464">MTFKPKTFTPKSAVQPQVVTSTPVTIDADSSLVVDTSLTSSDLPSIDSRAQLAVENYKQEISEAKLDSDTICRDIVSQLNKIDVYSSDNISDLGQSSAVKINEYSDSMLSHVRTNDLEDMGNNLNQVIGLAKNVDVSALIGKKGMFGKIVSKIRNTKESILAQFNSVTTQLDRVVNEINAQQSKLKERSSQLDTVYNHNVDQFRSLTLSIVYGEARSMLMQDKIESLAKNQQEASSALLAQELSDLQTTKGRLEKRVHDLKSLQLLSLQTAPMIRMVQNNNLTLVEKFDNIKMLTIPSWKKQFTLAISLLEQKKSVELANKIDDATNDLIKKNADLLKQNTLQTAQANQRSTIDIETLEHVQNTLITTLEDVVSIEQEGARNRLEADAKMVNMKSELTNFLKQGRGNN</sequence>
<reference evidence="3" key="1">
    <citation type="submission" date="2021-12" db="EMBL/GenBank/DDBJ databases">
        <title>Enterovibrio ZSDZ35 sp. nov. and Enterovibrio ZSDZ42 sp. nov., isolated from coastal seawater in Qingdao.</title>
        <authorList>
            <person name="Zhang P."/>
        </authorList>
    </citation>
    <scope>NUCLEOTIDE SEQUENCE</scope>
    <source>
        <strain evidence="3">ZSDZ42</strain>
    </source>
</reference>
<evidence type="ECO:0000313" key="3">
    <source>
        <dbReference type="EMBL" id="MDD1792311.1"/>
    </source>
</evidence>
<dbReference type="EMBL" id="JAJUBC010000003">
    <property type="protein sequence ID" value="MDD1792311.1"/>
    <property type="molecule type" value="Genomic_DNA"/>
</dbReference>
<name>A0ABT5QXP7_9GAMM</name>
<organism evidence="3 4">
    <name type="scientific">Enterovibrio gelatinilyticus</name>
    <dbReference type="NCBI Taxonomy" id="2899819"/>
    <lineage>
        <taxon>Bacteria</taxon>
        <taxon>Pseudomonadati</taxon>
        <taxon>Pseudomonadota</taxon>
        <taxon>Gammaproteobacteria</taxon>
        <taxon>Vibrionales</taxon>
        <taxon>Vibrionaceae</taxon>
        <taxon>Enterovibrio</taxon>
    </lineage>
</organism>
<dbReference type="PANTHER" id="PTHR38432">
    <property type="entry name" value="TELA-LIKE PROTEIN SAOUHSC_01408"/>
    <property type="match status" value="1"/>
</dbReference>
<proteinExistence type="inferred from homology"/>
<evidence type="ECO:0000256" key="1">
    <source>
        <dbReference type="ARBA" id="ARBA00005541"/>
    </source>
</evidence>
<dbReference type="PANTHER" id="PTHR38432:SF1">
    <property type="entry name" value="TELA-LIKE PROTEIN SAOUHSC_01408"/>
    <property type="match status" value="1"/>
</dbReference>
<comment type="caution">
    <text evidence="3">The sequence shown here is derived from an EMBL/GenBank/DDBJ whole genome shotgun (WGS) entry which is preliminary data.</text>
</comment>
<protein>
    <submittedName>
        <fullName evidence="3">Toxic anion resistance protein</fullName>
    </submittedName>
</protein>
<dbReference type="Proteomes" id="UP001149400">
    <property type="component" value="Unassembled WGS sequence"/>
</dbReference>
<evidence type="ECO:0000256" key="2">
    <source>
        <dbReference type="PIRNR" id="PIRNR026508"/>
    </source>
</evidence>